<dbReference type="AlphaFoldDB" id="A0A6A3I764"/>
<evidence type="ECO:0000313" key="3">
    <source>
        <dbReference type="EMBL" id="KAE9238137.1"/>
    </source>
</evidence>
<keyword evidence="1" id="KW-0732">Signal</keyword>
<dbReference type="Proteomes" id="UP000476176">
    <property type="component" value="Unassembled WGS sequence"/>
</dbReference>
<evidence type="ECO:0000313" key="5">
    <source>
        <dbReference type="Proteomes" id="UP000440367"/>
    </source>
</evidence>
<gene>
    <name evidence="4" type="ORF">PF002_g7137</name>
    <name evidence="3" type="ORF">PF004_g8385</name>
    <name evidence="2" type="ORF">PF011_g23719</name>
</gene>
<proteinExistence type="predicted"/>
<reference evidence="6 7" key="1">
    <citation type="submission" date="2018-09" db="EMBL/GenBank/DDBJ databases">
        <title>Genomic investigation of the strawberry pathogen Phytophthora fragariae indicates pathogenicity is determined by transcriptional variation in three key races.</title>
        <authorList>
            <person name="Adams T.M."/>
            <person name="Armitage A.D."/>
            <person name="Sobczyk M.K."/>
            <person name="Bates H.J."/>
            <person name="Dunwell J.M."/>
            <person name="Nellist C.F."/>
            <person name="Harrison R.J."/>
        </authorList>
    </citation>
    <scope>NUCLEOTIDE SEQUENCE [LARGE SCALE GENOMIC DNA]</scope>
    <source>
        <strain evidence="4 5">BC-1</strain>
        <strain evidence="3 7">BC-23</strain>
        <strain evidence="2 6">SCRP245</strain>
    </source>
</reference>
<evidence type="ECO:0000313" key="4">
    <source>
        <dbReference type="EMBL" id="KAE9245659.1"/>
    </source>
</evidence>
<feature type="chain" id="PRO_5036164312" description="Pectate lyase" evidence="1">
    <location>
        <begin position="26"/>
        <end position="58"/>
    </location>
</feature>
<dbReference type="Proteomes" id="UP000460718">
    <property type="component" value="Unassembled WGS sequence"/>
</dbReference>
<protein>
    <recommendedName>
        <fullName evidence="8">Pectate lyase</fullName>
    </recommendedName>
</protein>
<evidence type="ECO:0000313" key="7">
    <source>
        <dbReference type="Proteomes" id="UP000476176"/>
    </source>
</evidence>
<feature type="signal peptide" evidence="1">
    <location>
        <begin position="1"/>
        <end position="25"/>
    </location>
</feature>
<name>A0A6A3I764_9STRA</name>
<dbReference type="EMBL" id="QXGD01000259">
    <property type="protein sequence ID" value="KAE9245659.1"/>
    <property type="molecule type" value="Genomic_DNA"/>
</dbReference>
<comment type="caution">
    <text evidence="2">The sequence shown here is derived from an EMBL/GenBank/DDBJ whole genome shotgun (WGS) entry which is preliminary data.</text>
</comment>
<accession>A0A6A3I764</accession>
<dbReference type="EMBL" id="QXFW01002576">
    <property type="protein sequence ID" value="KAE8977262.1"/>
    <property type="molecule type" value="Genomic_DNA"/>
</dbReference>
<dbReference type="Proteomes" id="UP000440367">
    <property type="component" value="Unassembled WGS sequence"/>
</dbReference>
<evidence type="ECO:0000313" key="6">
    <source>
        <dbReference type="Proteomes" id="UP000460718"/>
    </source>
</evidence>
<evidence type="ECO:0000256" key="1">
    <source>
        <dbReference type="SAM" id="SignalP"/>
    </source>
</evidence>
<dbReference type="EMBL" id="QXGC01000389">
    <property type="protein sequence ID" value="KAE9238137.1"/>
    <property type="molecule type" value="Genomic_DNA"/>
</dbReference>
<evidence type="ECO:0008006" key="8">
    <source>
        <dbReference type="Google" id="ProtNLM"/>
    </source>
</evidence>
<sequence>MTAAHSKSVIPYCATFFALTLDAYATGCSPCPWSCVSAAPSPTFDASVTSVNGFEKSG</sequence>
<organism evidence="2 6">
    <name type="scientific">Phytophthora fragariae</name>
    <dbReference type="NCBI Taxonomy" id="53985"/>
    <lineage>
        <taxon>Eukaryota</taxon>
        <taxon>Sar</taxon>
        <taxon>Stramenopiles</taxon>
        <taxon>Oomycota</taxon>
        <taxon>Peronosporomycetes</taxon>
        <taxon>Peronosporales</taxon>
        <taxon>Peronosporaceae</taxon>
        <taxon>Phytophthora</taxon>
    </lineage>
</organism>
<evidence type="ECO:0000313" key="2">
    <source>
        <dbReference type="EMBL" id="KAE8977262.1"/>
    </source>
</evidence>